<keyword evidence="4 12" id="KW-0812">Transmembrane</keyword>
<dbReference type="PANTHER" id="PTHR12430">
    <property type="entry name" value="MITOCHONDRIAL IMPORT RECEPTOR SUBUNIT TOM20"/>
    <property type="match status" value="1"/>
</dbReference>
<dbReference type="PRINTS" id="PR00351">
    <property type="entry name" value="OM20RECEPTOR"/>
</dbReference>
<dbReference type="InterPro" id="IPR023392">
    <property type="entry name" value="Tom20_dom_sf"/>
</dbReference>
<dbReference type="GO" id="GO:0006886">
    <property type="term" value="P:intracellular protein transport"/>
    <property type="evidence" value="ECO:0007669"/>
    <property type="project" value="InterPro"/>
</dbReference>
<evidence type="ECO:0000256" key="1">
    <source>
        <dbReference type="ARBA" id="ARBA00004572"/>
    </source>
</evidence>
<evidence type="ECO:0000256" key="11">
    <source>
        <dbReference type="SAM" id="MobiDB-lite"/>
    </source>
</evidence>
<comment type="caution">
    <text evidence="13">The sequence shown here is derived from an EMBL/GenBank/DDBJ whole genome shotgun (WGS) entry which is preliminary data.</text>
</comment>
<accession>A0AAD4PS43</accession>
<evidence type="ECO:0000256" key="6">
    <source>
        <dbReference type="ARBA" id="ARBA00022927"/>
    </source>
</evidence>
<proteinExistence type="inferred from homology"/>
<evidence type="ECO:0000256" key="9">
    <source>
        <dbReference type="ARBA" id="ARBA00023136"/>
    </source>
</evidence>
<dbReference type="Proteomes" id="UP001200034">
    <property type="component" value="Unassembled WGS sequence"/>
</dbReference>
<keyword evidence="9 10" id="KW-0472">Membrane</keyword>
<evidence type="ECO:0008006" key="15">
    <source>
        <dbReference type="Google" id="ProtNLM"/>
    </source>
</evidence>
<dbReference type="GO" id="GO:0006605">
    <property type="term" value="P:protein targeting"/>
    <property type="evidence" value="ECO:0007669"/>
    <property type="project" value="InterPro"/>
</dbReference>
<evidence type="ECO:0000256" key="7">
    <source>
        <dbReference type="ARBA" id="ARBA00022989"/>
    </source>
</evidence>
<dbReference type="Gene3D" id="1.20.960.10">
    <property type="entry name" value="Mitochondrial outer membrane translocase complex, subunit Tom20 domain"/>
    <property type="match status" value="1"/>
</dbReference>
<dbReference type="AlphaFoldDB" id="A0AAD4PS43"/>
<evidence type="ECO:0000256" key="12">
    <source>
        <dbReference type="SAM" id="Phobius"/>
    </source>
</evidence>
<comment type="subcellular location">
    <subcellularLocation>
        <location evidence="1">Mitochondrion outer membrane</location>
        <topology evidence="1">Single-pass membrane protein</topology>
    </subcellularLocation>
</comment>
<evidence type="ECO:0000313" key="14">
    <source>
        <dbReference type="Proteomes" id="UP001200034"/>
    </source>
</evidence>
<evidence type="ECO:0000256" key="3">
    <source>
        <dbReference type="ARBA" id="ARBA00022448"/>
    </source>
</evidence>
<evidence type="ECO:0000256" key="4">
    <source>
        <dbReference type="ARBA" id="ARBA00022692"/>
    </source>
</evidence>
<dbReference type="GO" id="GO:0030943">
    <property type="term" value="F:mitochondrion targeting sequence binding"/>
    <property type="evidence" value="ECO:0007669"/>
    <property type="project" value="TreeGrafter"/>
</dbReference>
<dbReference type="Pfam" id="PF02064">
    <property type="entry name" value="MAS20"/>
    <property type="match status" value="1"/>
</dbReference>
<evidence type="ECO:0000256" key="5">
    <source>
        <dbReference type="ARBA" id="ARBA00022787"/>
    </source>
</evidence>
<dbReference type="GO" id="GO:0008320">
    <property type="term" value="F:protein transmembrane transporter activity"/>
    <property type="evidence" value="ECO:0007669"/>
    <property type="project" value="TreeGrafter"/>
</dbReference>
<dbReference type="InterPro" id="IPR002056">
    <property type="entry name" value="MAS20"/>
</dbReference>
<dbReference type="GO" id="GO:0030150">
    <property type="term" value="P:protein import into mitochondrial matrix"/>
    <property type="evidence" value="ECO:0007669"/>
    <property type="project" value="TreeGrafter"/>
</dbReference>
<feature type="compositionally biased region" description="Low complexity" evidence="11">
    <location>
        <begin position="48"/>
        <end position="65"/>
    </location>
</feature>
<evidence type="ECO:0000256" key="8">
    <source>
        <dbReference type="ARBA" id="ARBA00023128"/>
    </source>
</evidence>
<dbReference type="GO" id="GO:0005742">
    <property type="term" value="C:mitochondrial outer membrane translocase complex"/>
    <property type="evidence" value="ECO:0007669"/>
    <property type="project" value="UniProtKB-UniRule"/>
</dbReference>
<dbReference type="SUPFAM" id="SSF47157">
    <property type="entry name" value="Mitochondrial import receptor subunit Tom20"/>
    <property type="match status" value="1"/>
</dbReference>
<evidence type="ECO:0000256" key="10">
    <source>
        <dbReference type="PIRNR" id="PIRNR037707"/>
    </source>
</evidence>
<reference evidence="13" key="1">
    <citation type="journal article" date="2021" name="Mol. Ecol. Resour.">
        <title>Phylogenomic analyses of the genus Drosophila reveals genomic signals of climate adaptation.</title>
        <authorList>
            <person name="Li F."/>
            <person name="Rane R.V."/>
            <person name="Luria V."/>
            <person name="Xiong Z."/>
            <person name="Chen J."/>
            <person name="Li Z."/>
            <person name="Catullo R.A."/>
            <person name="Griffin P.C."/>
            <person name="Schiffer M."/>
            <person name="Pearce S."/>
            <person name="Lee S.F."/>
            <person name="McElroy K."/>
            <person name="Stocker A."/>
            <person name="Shirriffs J."/>
            <person name="Cockerell F."/>
            <person name="Coppin C."/>
            <person name="Sgro C.M."/>
            <person name="Karger A."/>
            <person name="Cain J.W."/>
            <person name="Weber J.A."/>
            <person name="Santpere G."/>
            <person name="Kirschner M.W."/>
            <person name="Hoffmann A.A."/>
            <person name="Oakeshott J.G."/>
            <person name="Zhang G."/>
        </authorList>
    </citation>
    <scope>NUCLEOTIDE SEQUENCE</scope>
    <source>
        <strain evidence="13">BGI-SZ-2011g</strain>
    </source>
</reference>
<comment type="similarity">
    <text evidence="2 10">Belongs to the Tom20 family.</text>
</comment>
<sequence length="168" mass="18718">MSSRALLGLTMGTAGAILLGYCIYFDQKRRADPEYKRKLHQRRQTGKPPQQQPSAAESHQQQQHHQLMDGCAMDGSLCEASDHLAMERCFQHEMKRGEQLICQGNIADGVSHFANAIMMCAQPLSVLQTIQESLPDFVFMPLLMKLTELQSNSSSTKDNSTTSTPDFA</sequence>
<keyword evidence="5 10" id="KW-1000">Mitochondrion outer membrane</keyword>
<keyword evidence="14" id="KW-1185">Reference proteome</keyword>
<feature type="region of interest" description="Disordered" evidence="11">
    <location>
        <begin position="35"/>
        <end position="66"/>
    </location>
</feature>
<protein>
    <recommendedName>
        <fullName evidence="15">Mitochondrial import receptor subunit TOM20 homolog</fullName>
    </recommendedName>
</protein>
<keyword evidence="3" id="KW-0813">Transport</keyword>
<dbReference type="EMBL" id="JAJJHW010000095">
    <property type="protein sequence ID" value="KAH8387554.1"/>
    <property type="molecule type" value="Genomic_DNA"/>
</dbReference>
<gene>
    <name evidence="13" type="ORF">KR093_007742</name>
</gene>
<organism evidence="13 14">
    <name type="scientific">Drosophila rubida</name>
    <dbReference type="NCBI Taxonomy" id="30044"/>
    <lineage>
        <taxon>Eukaryota</taxon>
        <taxon>Metazoa</taxon>
        <taxon>Ecdysozoa</taxon>
        <taxon>Arthropoda</taxon>
        <taxon>Hexapoda</taxon>
        <taxon>Insecta</taxon>
        <taxon>Pterygota</taxon>
        <taxon>Neoptera</taxon>
        <taxon>Endopterygota</taxon>
        <taxon>Diptera</taxon>
        <taxon>Brachycera</taxon>
        <taxon>Muscomorpha</taxon>
        <taxon>Ephydroidea</taxon>
        <taxon>Drosophilidae</taxon>
        <taxon>Drosophila</taxon>
    </lineage>
</organism>
<keyword evidence="8 10" id="KW-0496">Mitochondrion</keyword>
<name>A0AAD4PS43_9MUSC</name>
<dbReference type="PIRSF" id="PIRSF037707">
    <property type="entry name" value="MAS20_rcpt"/>
    <property type="match status" value="1"/>
</dbReference>
<keyword evidence="6" id="KW-0653">Protein transport</keyword>
<keyword evidence="7 12" id="KW-1133">Transmembrane helix</keyword>
<dbReference type="GO" id="GO:0016031">
    <property type="term" value="P:tRNA import into mitochondrion"/>
    <property type="evidence" value="ECO:0007669"/>
    <property type="project" value="TreeGrafter"/>
</dbReference>
<feature type="transmembrane region" description="Helical" evidence="12">
    <location>
        <begin position="6"/>
        <end position="25"/>
    </location>
</feature>
<evidence type="ECO:0000313" key="13">
    <source>
        <dbReference type="EMBL" id="KAH8387554.1"/>
    </source>
</evidence>
<evidence type="ECO:0000256" key="2">
    <source>
        <dbReference type="ARBA" id="ARBA00005792"/>
    </source>
</evidence>
<dbReference type="PANTHER" id="PTHR12430:SF0">
    <property type="entry name" value="TRANSLOCASE OF OUTER MITOCHONDRIAL MEMBRANE 20"/>
    <property type="match status" value="1"/>
</dbReference>